<reference evidence="1 2" key="1">
    <citation type="submission" date="2018-06" db="EMBL/GenBank/DDBJ databases">
        <authorList>
            <consortium name="Pathogen Informatics"/>
            <person name="Doyle S."/>
        </authorList>
    </citation>
    <scope>NUCLEOTIDE SEQUENCE [LARGE SCALE GENOMIC DNA]</scope>
    <source>
        <strain evidence="1 2">NCTC10005</strain>
    </source>
</reference>
<dbReference type="Proteomes" id="UP000255106">
    <property type="component" value="Unassembled WGS sequence"/>
</dbReference>
<evidence type="ECO:0000313" key="2">
    <source>
        <dbReference type="Proteomes" id="UP000255106"/>
    </source>
</evidence>
<organism evidence="1 2">
    <name type="scientific">Enterobacter cloacae</name>
    <dbReference type="NCBI Taxonomy" id="550"/>
    <lineage>
        <taxon>Bacteria</taxon>
        <taxon>Pseudomonadati</taxon>
        <taxon>Pseudomonadota</taxon>
        <taxon>Gammaproteobacteria</taxon>
        <taxon>Enterobacterales</taxon>
        <taxon>Enterobacteriaceae</taxon>
        <taxon>Enterobacter</taxon>
        <taxon>Enterobacter cloacae complex</taxon>
    </lineage>
</organism>
<accession>A0A377M539</accession>
<dbReference type="AlphaFoldDB" id="A0A377M539"/>
<name>A0A377M539_ENTCL</name>
<gene>
    <name evidence="1" type="ORF">NCTC10005_06292</name>
</gene>
<dbReference type="EMBL" id="UGJB01000004">
    <property type="protein sequence ID" value="STQ13469.1"/>
    <property type="molecule type" value="Genomic_DNA"/>
</dbReference>
<sequence>MSEIEESLKKLVVICKKHSLPGSFNTVNDLDNVFPSNLPRSTDVDYLY</sequence>
<evidence type="ECO:0000313" key="1">
    <source>
        <dbReference type="EMBL" id="STQ13469.1"/>
    </source>
</evidence>
<protein>
    <submittedName>
        <fullName evidence="1">Uncharacterized protein</fullName>
    </submittedName>
</protein>
<proteinExistence type="predicted"/>